<evidence type="ECO:0000256" key="6">
    <source>
        <dbReference type="SAM" id="MobiDB-lite"/>
    </source>
</evidence>
<comment type="subcellular location">
    <subcellularLocation>
        <location evidence="1">Endoplasmic reticulum membrane</location>
        <topology evidence="1">Multi-pass membrane protein</topology>
    </subcellularLocation>
</comment>
<evidence type="ECO:0000256" key="1">
    <source>
        <dbReference type="ARBA" id="ARBA00004477"/>
    </source>
</evidence>
<evidence type="ECO:0000256" key="7">
    <source>
        <dbReference type="SAM" id="Phobius"/>
    </source>
</evidence>
<evidence type="ECO:0000256" key="5">
    <source>
        <dbReference type="ARBA" id="ARBA00023136"/>
    </source>
</evidence>
<keyword evidence="2 7" id="KW-0812">Transmembrane</keyword>
<reference evidence="8 9" key="1">
    <citation type="submission" date="2015-06" db="EMBL/GenBank/DDBJ databases">
        <title>Talaromyces atroroseus IBT 11181 draft genome.</title>
        <authorList>
            <person name="Rasmussen K.B."/>
            <person name="Rasmussen S."/>
            <person name="Petersen B."/>
            <person name="Sicheritz-Ponten T."/>
            <person name="Mortensen U.H."/>
            <person name="Thrane U."/>
        </authorList>
    </citation>
    <scope>NUCLEOTIDE SEQUENCE [LARGE SCALE GENOMIC DNA]</scope>
    <source>
        <strain evidence="8 9">IBT 11181</strain>
    </source>
</reference>
<evidence type="ECO:0000313" key="9">
    <source>
        <dbReference type="Proteomes" id="UP000214365"/>
    </source>
</evidence>
<keyword evidence="9" id="KW-1185">Reference proteome</keyword>
<dbReference type="RefSeq" id="XP_020121727.1">
    <property type="nucleotide sequence ID" value="XM_020266106.1"/>
</dbReference>
<dbReference type="NCBIfam" id="TIGR00803">
    <property type="entry name" value="nst"/>
    <property type="match status" value="1"/>
</dbReference>
<accession>A0A225B2V4</accession>
<comment type="caution">
    <text evidence="8">The sequence shown here is derived from an EMBL/GenBank/DDBJ whole genome shotgun (WGS) entry which is preliminary data.</text>
</comment>
<dbReference type="AlphaFoldDB" id="A0A225B2V4"/>
<feature type="region of interest" description="Disordered" evidence="6">
    <location>
        <begin position="385"/>
        <end position="415"/>
    </location>
</feature>
<keyword evidence="4 7" id="KW-1133">Transmembrane helix</keyword>
<protein>
    <recommendedName>
        <fullName evidence="10">UDP-galactose transporter</fullName>
    </recommendedName>
</protein>
<dbReference type="PIRSF" id="PIRSF005799">
    <property type="entry name" value="UDP-gal_transpt"/>
    <property type="match status" value="1"/>
</dbReference>
<sequence length="415" mass="44631">MPAVAGKRYVTSTAVFLTEAIKLALSLTVALYEISKRAPASMPATSLFSTLSDTIFSGDSWKLALPALLYTVANSLQYVALSNLVPATFQITYQAKLLFTAIFGLLMLQKYTPARNWGLLLFLAIGIVLLNAPGHGSGRLVARDGYVHFPRSMEEWKQAKGYSPMNIVKRSASYEGIEEDILLEHPPLDDHLGLIATLFACVASALAATSFEKVIIDSVAKTSIWIRNVQLALYSVVPAFFVGVIFLDGETIANQGFFAGYSWIVWLIIFIQAIGGIGAGLTIAYADRTAKTTATGLSLVASILSSLSLFGLKLSANFCIGAAIVLVATFLYGSSTPNTSPMTRVRPPPIRIESYDTAEEKNKPALSPLNDFSIKLPTTPLLSAAGLSTSRPASPSHSRVKTNQNNPGYFLHPGE</sequence>
<dbReference type="Pfam" id="PF04142">
    <property type="entry name" value="Nuc_sug_transp"/>
    <property type="match status" value="1"/>
</dbReference>
<evidence type="ECO:0000256" key="3">
    <source>
        <dbReference type="ARBA" id="ARBA00022824"/>
    </source>
</evidence>
<dbReference type="GO" id="GO:0005459">
    <property type="term" value="F:UDP-galactose transmembrane transporter activity"/>
    <property type="evidence" value="ECO:0007669"/>
    <property type="project" value="EnsemblFungi"/>
</dbReference>
<feature type="transmembrane region" description="Helical" evidence="7">
    <location>
        <begin position="12"/>
        <end position="32"/>
    </location>
</feature>
<keyword evidence="5 7" id="KW-0472">Membrane</keyword>
<dbReference type="GO" id="GO:0000139">
    <property type="term" value="C:Golgi membrane"/>
    <property type="evidence" value="ECO:0007669"/>
    <property type="project" value="EnsemblFungi"/>
</dbReference>
<name>A0A225B2V4_TALAT</name>
<dbReference type="Proteomes" id="UP000214365">
    <property type="component" value="Unassembled WGS sequence"/>
</dbReference>
<gene>
    <name evidence="8" type="ORF">UA08_03770</name>
</gene>
<dbReference type="SUPFAM" id="SSF103481">
    <property type="entry name" value="Multidrug resistance efflux transporter EmrE"/>
    <property type="match status" value="1"/>
</dbReference>
<feature type="transmembrane region" description="Helical" evidence="7">
    <location>
        <begin position="231"/>
        <end position="249"/>
    </location>
</feature>
<evidence type="ECO:0008006" key="10">
    <source>
        <dbReference type="Google" id="ProtNLM"/>
    </source>
</evidence>
<keyword evidence="3" id="KW-0256">Endoplasmic reticulum</keyword>
<dbReference type="InterPro" id="IPR007271">
    <property type="entry name" value="Nuc_sug_transpt"/>
</dbReference>
<evidence type="ECO:0000256" key="2">
    <source>
        <dbReference type="ARBA" id="ARBA00022692"/>
    </source>
</evidence>
<dbReference type="GO" id="GO:0097624">
    <property type="term" value="P:UDP-galactose transmembrane import into Golgi lumen"/>
    <property type="evidence" value="ECO:0007669"/>
    <property type="project" value="EnsemblFungi"/>
</dbReference>
<feature type="transmembrane region" description="Helical" evidence="7">
    <location>
        <begin position="117"/>
        <end position="134"/>
    </location>
</feature>
<dbReference type="OrthoDB" id="408493at2759"/>
<feature type="compositionally biased region" description="Polar residues" evidence="6">
    <location>
        <begin position="386"/>
        <end position="407"/>
    </location>
</feature>
<dbReference type="STRING" id="1441469.A0A225B2V4"/>
<proteinExistence type="predicted"/>
<feature type="transmembrane region" description="Helical" evidence="7">
    <location>
        <begin position="315"/>
        <end position="334"/>
    </location>
</feature>
<dbReference type="EMBL" id="LFMY01000004">
    <property type="protein sequence ID" value="OKL61606.1"/>
    <property type="molecule type" value="Genomic_DNA"/>
</dbReference>
<dbReference type="InterPro" id="IPR037185">
    <property type="entry name" value="EmrE-like"/>
</dbReference>
<feature type="transmembrane region" description="Helical" evidence="7">
    <location>
        <begin position="192"/>
        <end position="211"/>
    </location>
</feature>
<organism evidence="8 9">
    <name type="scientific">Talaromyces atroroseus</name>
    <dbReference type="NCBI Taxonomy" id="1441469"/>
    <lineage>
        <taxon>Eukaryota</taxon>
        <taxon>Fungi</taxon>
        <taxon>Dikarya</taxon>
        <taxon>Ascomycota</taxon>
        <taxon>Pezizomycotina</taxon>
        <taxon>Eurotiomycetes</taxon>
        <taxon>Eurotiomycetidae</taxon>
        <taxon>Eurotiales</taxon>
        <taxon>Trichocomaceae</taxon>
        <taxon>Talaromyces</taxon>
        <taxon>Talaromyces sect. Trachyspermi</taxon>
    </lineage>
</organism>
<evidence type="ECO:0000313" key="8">
    <source>
        <dbReference type="EMBL" id="OKL61606.1"/>
    </source>
</evidence>
<feature type="transmembrane region" description="Helical" evidence="7">
    <location>
        <begin position="292"/>
        <end position="309"/>
    </location>
</feature>
<dbReference type="GeneID" id="31003525"/>
<dbReference type="PANTHER" id="PTHR10231">
    <property type="entry name" value="NUCLEOTIDE-SUGAR TRANSMEMBRANE TRANSPORTER"/>
    <property type="match status" value="1"/>
</dbReference>
<evidence type="ECO:0000256" key="4">
    <source>
        <dbReference type="ARBA" id="ARBA00022989"/>
    </source>
</evidence>
<feature type="transmembrane region" description="Helical" evidence="7">
    <location>
        <begin position="261"/>
        <end position="285"/>
    </location>
</feature>